<dbReference type="InterPro" id="IPR011037">
    <property type="entry name" value="Pyrv_Knase-like_insert_dom_sf"/>
</dbReference>
<dbReference type="InterPro" id="IPR052716">
    <property type="entry name" value="MOSC_domain"/>
</dbReference>
<protein>
    <submittedName>
        <fullName evidence="2">MOSC domain-containing protein</fullName>
    </submittedName>
</protein>
<dbReference type="GeneID" id="78561431"/>
<dbReference type="Pfam" id="PF03473">
    <property type="entry name" value="MOSC"/>
    <property type="match status" value="1"/>
</dbReference>
<dbReference type="SUPFAM" id="SSF50800">
    <property type="entry name" value="PK beta-barrel domain-like"/>
    <property type="match status" value="1"/>
</dbReference>
<organism evidence="2 3">
    <name type="scientific">Marinobacter adhaerens</name>
    <dbReference type="NCBI Taxonomy" id="1033846"/>
    <lineage>
        <taxon>Bacteria</taxon>
        <taxon>Pseudomonadati</taxon>
        <taxon>Pseudomonadota</taxon>
        <taxon>Gammaproteobacteria</taxon>
        <taxon>Pseudomonadales</taxon>
        <taxon>Marinobacteraceae</taxon>
        <taxon>Marinobacter</taxon>
    </lineage>
</organism>
<dbReference type="RefSeq" id="WP_041645521.1">
    <property type="nucleotide sequence ID" value="NZ_CP076686.1"/>
</dbReference>
<evidence type="ECO:0000259" key="1">
    <source>
        <dbReference type="PROSITE" id="PS51340"/>
    </source>
</evidence>
<dbReference type="Proteomes" id="UP000683442">
    <property type="component" value="Chromosome"/>
</dbReference>
<accession>A0ABX8IGK0</accession>
<evidence type="ECO:0000313" key="2">
    <source>
        <dbReference type="EMBL" id="QWV12610.1"/>
    </source>
</evidence>
<proteinExistence type="predicted"/>
<keyword evidence="3" id="KW-1185">Reference proteome</keyword>
<feature type="domain" description="MOSC" evidence="1">
    <location>
        <begin position="33"/>
        <end position="162"/>
    </location>
</feature>
<dbReference type="PROSITE" id="PS51340">
    <property type="entry name" value="MOSC"/>
    <property type="match status" value="1"/>
</dbReference>
<sequence>MPESTPLQTLLDTLPQCGRVEWIGIRPARGEPMQVLKRATVTPGKGLDGDRFKGRDTSKRQVTLIQKEHLHAIASCLQREAIDPEVFRRNIVVSGLNLLALKGKRFRIGGVVLEYTGLCHPCSKMETALGPGGYNAMRGHGGITTRVVEGGELALGDEVQALLLPQKDQP</sequence>
<name>A0ABX8IGK0_9GAMM</name>
<dbReference type="Gene3D" id="2.40.33.20">
    <property type="entry name" value="PK beta-barrel domain-like"/>
    <property type="match status" value="1"/>
</dbReference>
<gene>
    <name evidence="2" type="ORF">KQ249_18370</name>
</gene>
<dbReference type="PANTHER" id="PTHR36930">
    <property type="entry name" value="METAL-SULFUR CLUSTER BIOSYNTHESIS PROTEINS YUAD-RELATED"/>
    <property type="match status" value="1"/>
</dbReference>
<dbReference type="EMBL" id="CP076686">
    <property type="protein sequence ID" value="QWV12610.1"/>
    <property type="molecule type" value="Genomic_DNA"/>
</dbReference>
<evidence type="ECO:0000313" key="3">
    <source>
        <dbReference type="Proteomes" id="UP000683442"/>
    </source>
</evidence>
<reference evidence="2 3" key="1">
    <citation type="submission" date="2021-06" db="EMBL/GenBank/DDBJ databases">
        <title>Microbial metabolic specificity influences pelagic lipid remineralization.</title>
        <authorList>
            <person name="Behrendt L."/>
            <person name="Hunter J.E."/>
            <person name="Alcolombri U."/>
            <person name="Smriga S."/>
            <person name="Mincer T."/>
            <person name="Lowenstein D.P."/>
            <person name="Peaudecerf F.J."/>
            <person name="Fernandez V.I."/>
            <person name="Fredricks H."/>
            <person name="Almblad H."/>
            <person name="Harrison J.J."/>
            <person name="Stocker R."/>
            <person name="Van Mooy B.A.S."/>
        </authorList>
    </citation>
    <scope>NUCLEOTIDE SEQUENCE [LARGE SCALE GENOMIC DNA]</scope>
    <source>
        <strain evidence="2 3">HP15-B</strain>
    </source>
</reference>
<dbReference type="PANTHER" id="PTHR36930:SF1">
    <property type="entry name" value="MOSC DOMAIN-CONTAINING PROTEIN"/>
    <property type="match status" value="1"/>
</dbReference>
<dbReference type="InterPro" id="IPR005302">
    <property type="entry name" value="MoCF_Sase_C"/>
</dbReference>